<reference evidence="2" key="1">
    <citation type="journal article" date="2022" name="Int. J. Mol. Sci.">
        <title>Draft Genome of Tanacetum Coccineum: Genomic Comparison of Closely Related Tanacetum-Family Plants.</title>
        <authorList>
            <person name="Yamashiro T."/>
            <person name="Shiraishi A."/>
            <person name="Nakayama K."/>
            <person name="Satake H."/>
        </authorList>
    </citation>
    <scope>NUCLEOTIDE SEQUENCE</scope>
</reference>
<dbReference type="Proteomes" id="UP001151760">
    <property type="component" value="Unassembled WGS sequence"/>
</dbReference>
<gene>
    <name evidence="2" type="ORF">Tco_1122594</name>
</gene>
<organism evidence="2 3">
    <name type="scientific">Tanacetum coccineum</name>
    <dbReference type="NCBI Taxonomy" id="301880"/>
    <lineage>
        <taxon>Eukaryota</taxon>
        <taxon>Viridiplantae</taxon>
        <taxon>Streptophyta</taxon>
        <taxon>Embryophyta</taxon>
        <taxon>Tracheophyta</taxon>
        <taxon>Spermatophyta</taxon>
        <taxon>Magnoliopsida</taxon>
        <taxon>eudicotyledons</taxon>
        <taxon>Gunneridae</taxon>
        <taxon>Pentapetalae</taxon>
        <taxon>asterids</taxon>
        <taxon>campanulids</taxon>
        <taxon>Asterales</taxon>
        <taxon>Asteraceae</taxon>
        <taxon>Asteroideae</taxon>
        <taxon>Anthemideae</taxon>
        <taxon>Anthemidinae</taxon>
        <taxon>Tanacetum</taxon>
    </lineage>
</organism>
<name>A0ABQ5J4N7_9ASTR</name>
<feature type="compositionally biased region" description="Polar residues" evidence="1">
    <location>
        <begin position="59"/>
        <end position="73"/>
    </location>
</feature>
<evidence type="ECO:0000256" key="1">
    <source>
        <dbReference type="SAM" id="MobiDB-lite"/>
    </source>
</evidence>
<protein>
    <submittedName>
        <fullName evidence="2">Uncharacterized protein</fullName>
    </submittedName>
</protein>
<feature type="region of interest" description="Disordered" evidence="1">
    <location>
        <begin position="59"/>
        <end position="89"/>
    </location>
</feature>
<evidence type="ECO:0000313" key="2">
    <source>
        <dbReference type="EMBL" id="GJU06164.1"/>
    </source>
</evidence>
<dbReference type="EMBL" id="BQNB010021415">
    <property type="protein sequence ID" value="GJU06164.1"/>
    <property type="molecule type" value="Genomic_DNA"/>
</dbReference>
<sequence length="309" mass="33878">MQEGRSCGKLRALKRDLGMDKIIRETGSRFRLWFKTIGYRKNVPVKGTLKKILLLPSNEATKGGSSKRPTGSKTGHLKRKKESSSAMDSNPIQTSAFTLVVAEMPYFIIHSKSASGNDASAVSTAEADPRKSAPMELVKNKAEAKVTLFRAQPSFPNMGQLNDLLVKSLQTDLSKILSAHDFSNSLPTKLKELPSKFNELAEETVTSLTSQVAELKTLQWGLPAEFVSVPTQVKVIQAKLKTLDALPSLLHKVTNALNQFAQAITSKKTKDDSVPSAGQAALNLLRGRRTQIKPPSLSYSKEKMQIMQT</sequence>
<keyword evidence="3" id="KW-1185">Reference proteome</keyword>
<comment type="caution">
    <text evidence="2">The sequence shown here is derived from an EMBL/GenBank/DDBJ whole genome shotgun (WGS) entry which is preliminary data.</text>
</comment>
<reference evidence="2" key="2">
    <citation type="submission" date="2022-01" db="EMBL/GenBank/DDBJ databases">
        <authorList>
            <person name="Yamashiro T."/>
            <person name="Shiraishi A."/>
            <person name="Satake H."/>
            <person name="Nakayama K."/>
        </authorList>
    </citation>
    <scope>NUCLEOTIDE SEQUENCE</scope>
</reference>
<evidence type="ECO:0000313" key="3">
    <source>
        <dbReference type="Proteomes" id="UP001151760"/>
    </source>
</evidence>
<accession>A0ABQ5J4N7</accession>
<proteinExistence type="predicted"/>